<proteinExistence type="predicted"/>
<name>A0A1Y1QJ52_9GAMM</name>
<evidence type="ECO:0000313" key="3">
    <source>
        <dbReference type="Proteomes" id="UP000192491"/>
    </source>
</evidence>
<comment type="caution">
    <text evidence="2">The sequence shown here is derived from an EMBL/GenBank/DDBJ whole genome shotgun (WGS) entry which is preliminary data.</text>
</comment>
<protein>
    <submittedName>
        <fullName evidence="2">Uncharacterized protein</fullName>
    </submittedName>
</protein>
<dbReference type="AlphaFoldDB" id="A0A1Y1QJ52"/>
<feature type="region of interest" description="Disordered" evidence="1">
    <location>
        <begin position="66"/>
        <end position="93"/>
    </location>
</feature>
<gene>
    <name evidence="2" type="ORF">BWK73_29450</name>
</gene>
<evidence type="ECO:0000313" key="2">
    <source>
        <dbReference type="EMBL" id="OQX06950.1"/>
    </source>
</evidence>
<dbReference type="Proteomes" id="UP000192491">
    <property type="component" value="Unassembled WGS sequence"/>
</dbReference>
<evidence type="ECO:0000256" key="1">
    <source>
        <dbReference type="SAM" id="MobiDB-lite"/>
    </source>
</evidence>
<dbReference type="EMBL" id="MTEJ01000225">
    <property type="protein sequence ID" value="OQX06950.1"/>
    <property type="molecule type" value="Genomic_DNA"/>
</dbReference>
<sequence>MRTILIRSKDAWQVDVQKTLGSMVSGAMDAVVDQLNIFMENGLKDLDRTLADSVNELNQSLKQGVDQLKKDLATPPIAPPSPASPPPPSGSAI</sequence>
<feature type="compositionally biased region" description="Pro residues" evidence="1">
    <location>
        <begin position="76"/>
        <end position="93"/>
    </location>
</feature>
<accession>A0A1Y1QJ52</accession>
<organism evidence="2 3">
    <name type="scientific">Thiothrix lacustris</name>
    <dbReference type="NCBI Taxonomy" id="525917"/>
    <lineage>
        <taxon>Bacteria</taxon>
        <taxon>Pseudomonadati</taxon>
        <taxon>Pseudomonadota</taxon>
        <taxon>Gammaproteobacteria</taxon>
        <taxon>Thiotrichales</taxon>
        <taxon>Thiotrichaceae</taxon>
        <taxon>Thiothrix</taxon>
    </lineage>
</organism>
<reference evidence="2 3" key="1">
    <citation type="submission" date="2017-01" db="EMBL/GenBank/DDBJ databases">
        <title>Novel large sulfur bacteria in the metagenomes of groundwater-fed chemosynthetic microbial mats in the Lake Huron basin.</title>
        <authorList>
            <person name="Sharrar A.M."/>
            <person name="Flood B.E."/>
            <person name="Bailey J.V."/>
            <person name="Jones D.S."/>
            <person name="Biddanda B."/>
            <person name="Ruberg S.A."/>
            <person name="Marcus D.N."/>
            <person name="Dick G.J."/>
        </authorList>
    </citation>
    <scope>NUCLEOTIDE SEQUENCE [LARGE SCALE GENOMIC DNA]</scope>
    <source>
        <strain evidence="2">A8</strain>
    </source>
</reference>